<dbReference type="EMBL" id="WKPI01000019">
    <property type="protein sequence ID" value="MSC33620.1"/>
    <property type="molecule type" value="Genomic_DNA"/>
</dbReference>
<evidence type="ECO:0000313" key="1">
    <source>
        <dbReference type="EMBL" id="MSA89865.1"/>
    </source>
</evidence>
<protein>
    <submittedName>
        <fullName evidence="1">Uncharacterized protein</fullName>
    </submittedName>
</protein>
<dbReference type="Proteomes" id="UP000480929">
    <property type="component" value="Unassembled WGS sequence"/>
</dbReference>
<organism evidence="1 3">
    <name type="scientific">Holdemania massiliensis</name>
    <dbReference type="NCBI Taxonomy" id="1468449"/>
    <lineage>
        <taxon>Bacteria</taxon>
        <taxon>Bacillati</taxon>
        <taxon>Bacillota</taxon>
        <taxon>Erysipelotrichia</taxon>
        <taxon>Erysipelotrichales</taxon>
        <taxon>Erysipelotrichaceae</taxon>
        <taxon>Holdemania</taxon>
    </lineage>
</organism>
<name>A0A6N7S8B6_9FIRM</name>
<evidence type="ECO:0000313" key="2">
    <source>
        <dbReference type="EMBL" id="MSC33620.1"/>
    </source>
</evidence>
<gene>
    <name evidence="2" type="ORF">GKD88_10860</name>
    <name evidence="1" type="ORF">GKE08_11060</name>
</gene>
<sequence>MPKQSLLEFLADQCGCPYLSDLHTQGYFIPLRRVLLNLDAAAYNDQEWRDSFAYILGKSAKSPTAEEIRQELIQSIRIKK</sequence>
<evidence type="ECO:0000313" key="3">
    <source>
        <dbReference type="Proteomes" id="UP000433575"/>
    </source>
</evidence>
<comment type="caution">
    <text evidence="1">The sequence shown here is derived from an EMBL/GenBank/DDBJ whole genome shotgun (WGS) entry which is preliminary data.</text>
</comment>
<reference evidence="3 4" key="1">
    <citation type="journal article" date="2019" name="Nat. Med.">
        <title>A library of human gut bacterial isolates paired with longitudinal multiomics data enables mechanistic microbiome research.</title>
        <authorList>
            <person name="Poyet M."/>
            <person name="Groussin M."/>
            <person name="Gibbons S.M."/>
            <person name="Avila-Pacheco J."/>
            <person name="Jiang X."/>
            <person name="Kearney S.M."/>
            <person name="Perrotta A.R."/>
            <person name="Berdy B."/>
            <person name="Zhao S."/>
            <person name="Lieberman T.D."/>
            <person name="Swanson P.K."/>
            <person name="Smith M."/>
            <person name="Roesemann S."/>
            <person name="Alexander J.E."/>
            <person name="Rich S.A."/>
            <person name="Livny J."/>
            <person name="Vlamakis H."/>
            <person name="Clish C."/>
            <person name="Bullock K."/>
            <person name="Deik A."/>
            <person name="Scott J."/>
            <person name="Pierce K.A."/>
            <person name="Xavier R.J."/>
            <person name="Alm E.J."/>
        </authorList>
    </citation>
    <scope>NUCLEOTIDE SEQUENCE [LARGE SCALE GENOMIC DNA]</scope>
    <source>
        <strain evidence="1 3">BIOML-A4</strain>
        <strain evidence="2 4">BIOML-A5</strain>
    </source>
</reference>
<accession>A0A6N7S8B6</accession>
<evidence type="ECO:0000313" key="4">
    <source>
        <dbReference type="Proteomes" id="UP000480929"/>
    </source>
</evidence>
<proteinExistence type="predicted"/>
<keyword evidence="4" id="KW-1185">Reference proteome</keyword>
<dbReference type="Proteomes" id="UP000433575">
    <property type="component" value="Unassembled WGS sequence"/>
</dbReference>
<dbReference type="OrthoDB" id="1653472at2"/>
<dbReference type="GeneID" id="42456122"/>
<dbReference type="RefSeq" id="WP_020224276.1">
    <property type="nucleotide sequence ID" value="NZ_CABKSC010000001.1"/>
</dbReference>
<dbReference type="AlphaFoldDB" id="A0A6N7S8B6"/>
<dbReference type="EMBL" id="WKPJ01000017">
    <property type="protein sequence ID" value="MSA89865.1"/>
    <property type="molecule type" value="Genomic_DNA"/>
</dbReference>